<dbReference type="SUPFAM" id="SSF53335">
    <property type="entry name" value="S-adenosyl-L-methionine-dependent methyltransferases"/>
    <property type="match status" value="1"/>
</dbReference>
<sequence length="240" mass="27489">MDKATHNPTEQDIREWYNRRYADRGLGSMRPPDAYQVFLNALDVQPARTLLDIACGTGFLLRAAAQRGLKTCGTDISEEAVRLSRQTSPESEVKIGKGEDLQFPDGLFDYVTCIGSLEHFLDMEKGLGEMKRVSKPDARLCVTVPNSNFLYWRVSGKHGTEQQDINEHLMSLSEWKQLFSRNGLEVVHTSQDRWPMKKIRPFATLNPLRIVRDLSFKLVWAVLPLRSAYQFIFVLKKRAN</sequence>
<evidence type="ECO:0000313" key="2">
    <source>
        <dbReference type="Proteomes" id="UP000779900"/>
    </source>
</evidence>
<dbReference type="Pfam" id="PF13489">
    <property type="entry name" value="Methyltransf_23"/>
    <property type="match status" value="1"/>
</dbReference>
<dbReference type="EMBL" id="VGIR01000054">
    <property type="protein sequence ID" value="MBM3331998.1"/>
    <property type="molecule type" value="Genomic_DNA"/>
</dbReference>
<dbReference type="GO" id="GO:0008168">
    <property type="term" value="F:methyltransferase activity"/>
    <property type="evidence" value="ECO:0007669"/>
    <property type="project" value="UniProtKB-KW"/>
</dbReference>
<protein>
    <submittedName>
        <fullName evidence="1">Class I SAM-dependent methyltransferase</fullName>
    </submittedName>
</protein>
<gene>
    <name evidence="1" type="ORF">FJY68_09145</name>
</gene>
<dbReference type="AlphaFoldDB" id="A0A937XEM6"/>
<comment type="caution">
    <text evidence="1">The sequence shown here is derived from an EMBL/GenBank/DDBJ whole genome shotgun (WGS) entry which is preliminary data.</text>
</comment>
<dbReference type="InterPro" id="IPR029063">
    <property type="entry name" value="SAM-dependent_MTases_sf"/>
</dbReference>
<organism evidence="1 2">
    <name type="scientific">candidate division WOR-3 bacterium</name>
    <dbReference type="NCBI Taxonomy" id="2052148"/>
    <lineage>
        <taxon>Bacteria</taxon>
        <taxon>Bacteria division WOR-3</taxon>
    </lineage>
</organism>
<reference evidence="1" key="1">
    <citation type="submission" date="2019-03" db="EMBL/GenBank/DDBJ databases">
        <title>Lake Tanganyika Metagenome-Assembled Genomes (MAGs).</title>
        <authorList>
            <person name="Tran P."/>
        </authorList>
    </citation>
    <scope>NUCLEOTIDE SEQUENCE</scope>
    <source>
        <strain evidence="1">K_DeepCast_150m_m2_040</strain>
    </source>
</reference>
<proteinExistence type="predicted"/>
<dbReference type="GO" id="GO:0032259">
    <property type="term" value="P:methylation"/>
    <property type="evidence" value="ECO:0007669"/>
    <property type="project" value="UniProtKB-KW"/>
</dbReference>
<dbReference type="CDD" id="cd02440">
    <property type="entry name" value="AdoMet_MTases"/>
    <property type="match status" value="1"/>
</dbReference>
<name>A0A937XEM6_UNCW3</name>
<dbReference type="Proteomes" id="UP000779900">
    <property type="component" value="Unassembled WGS sequence"/>
</dbReference>
<accession>A0A937XEM6</accession>
<evidence type="ECO:0000313" key="1">
    <source>
        <dbReference type="EMBL" id="MBM3331998.1"/>
    </source>
</evidence>
<keyword evidence="1" id="KW-0808">Transferase</keyword>
<dbReference type="Gene3D" id="3.40.50.150">
    <property type="entry name" value="Vaccinia Virus protein VP39"/>
    <property type="match status" value="1"/>
</dbReference>
<dbReference type="PANTHER" id="PTHR43861">
    <property type="entry name" value="TRANS-ACONITATE 2-METHYLTRANSFERASE-RELATED"/>
    <property type="match status" value="1"/>
</dbReference>
<keyword evidence="1" id="KW-0489">Methyltransferase</keyword>